<gene>
    <name evidence="11" type="primary">atpA</name>
    <name evidence="14" type="ORF">COU88_04495</name>
</gene>
<keyword evidence="9 11" id="KW-0139">CF(1)</keyword>
<dbReference type="FunFam" id="1.20.150.20:FF:000001">
    <property type="entry name" value="ATP synthase subunit alpha"/>
    <property type="match status" value="1"/>
</dbReference>
<comment type="caution">
    <text evidence="14">The sequence shown here is derived from an EMBL/GenBank/DDBJ whole genome shotgun (WGS) entry which is preliminary data.</text>
</comment>
<keyword evidence="4 11" id="KW-0547">Nucleotide-binding</keyword>
<evidence type="ECO:0000313" key="15">
    <source>
        <dbReference type="Proteomes" id="UP000229554"/>
    </source>
</evidence>
<dbReference type="SUPFAM" id="SSF47917">
    <property type="entry name" value="C-terminal domain of alpha and beta subunits of F1 ATP synthase"/>
    <property type="match status" value="1"/>
</dbReference>
<feature type="domain" description="ATP synthase alpha subunit C-terminal" evidence="13">
    <location>
        <begin position="370"/>
        <end position="493"/>
    </location>
</feature>
<dbReference type="FunFam" id="3.40.50.300:FF:000002">
    <property type="entry name" value="ATP synthase subunit alpha"/>
    <property type="match status" value="1"/>
</dbReference>
<evidence type="ECO:0000256" key="3">
    <source>
        <dbReference type="ARBA" id="ARBA00022448"/>
    </source>
</evidence>
<protein>
    <recommendedName>
        <fullName evidence="11">ATP synthase subunit alpha</fullName>
        <ecNumber evidence="11">7.1.2.2</ecNumber>
    </recommendedName>
    <alternativeName>
        <fullName evidence="11">ATP synthase F1 sector subunit alpha</fullName>
    </alternativeName>
    <alternativeName>
        <fullName evidence="11">F-ATPase subunit alpha</fullName>
    </alternativeName>
</protein>
<dbReference type="InterPro" id="IPR023366">
    <property type="entry name" value="ATP_synth_asu-like_sf"/>
</dbReference>
<reference evidence="15" key="1">
    <citation type="submission" date="2017-09" db="EMBL/GenBank/DDBJ databases">
        <title>Depth-based differentiation of microbial function through sediment-hosted aquifers and enrichment of novel symbionts in the deep terrestrial subsurface.</title>
        <authorList>
            <person name="Probst A.J."/>
            <person name="Ladd B."/>
            <person name="Jarett J.K."/>
            <person name="Geller-Mcgrath D.E."/>
            <person name="Sieber C.M.K."/>
            <person name="Emerson J.B."/>
            <person name="Anantharaman K."/>
            <person name="Thomas B.C."/>
            <person name="Malmstrom R."/>
            <person name="Stieglmeier M."/>
            <person name="Klingl A."/>
            <person name="Woyke T."/>
            <person name="Ryan C.M."/>
            <person name="Banfield J.F."/>
        </authorList>
    </citation>
    <scope>NUCLEOTIDE SEQUENCE [LARGE SCALE GENOMIC DNA]</scope>
</reference>
<dbReference type="Gene3D" id="3.40.50.300">
    <property type="entry name" value="P-loop containing nucleotide triphosphate hydrolases"/>
    <property type="match status" value="1"/>
</dbReference>
<keyword evidence="10 11" id="KW-0066">ATP synthesis</keyword>
<evidence type="ECO:0000256" key="5">
    <source>
        <dbReference type="ARBA" id="ARBA00022840"/>
    </source>
</evidence>
<comment type="function">
    <text evidence="11">Produces ATP from ADP in the presence of a proton gradient across the membrane. The alpha chain is a regulatory subunit.</text>
</comment>
<dbReference type="PANTHER" id="PTHR48082:SF2">
    <property type="entry name" value="ATP SYNTHASE SUBUNIT ALPHA, MITOCHONDRIAL"/>
    <property type="match status" value="1"/>
</dbReference>
<dbReference type="InterPro" id="IPR027417">
    <property type="entry name" value="P-loop_NTPase"/>
</dbReference>
<dbReference type="GO" id="GO:0045259">
    <property type="term" value="C:proton-transporting ATP synthase complex"/>
    <property type="evidence" value="ECO:0007669"/>
    <property type="project" value="UniProtKB-KW"/>
</dbReference>
<feature type="site" description="Required for activity" evidence="11">
    <location>
        <position position="361"/>
    </location>
</feature>
<dbReference type="SUPFAM" id="SSF50615">
    <property type="entry name" value="N-terminal domain of alpha and beta subunits of F1 ATP synthase"/>
    <property type="match status" value="1"/>
</dbReference>
<comment type="subcellular location">
    <subcellularLocation>
        <location evidence="11">Cell membrane</location>
        <topology evidence="11">Peripheral membrane protein</topology>
    </subcellularLocation>
    <subcellularLocation>
        <location evidence="1">Membrane</location>
    </subcellularLocation>
</comment>
<evidence type="ECO:0000256" key="2">
    <source>
        <dbReference type="ARBA" id="ARBA00008936"/>
    </source>
</evidence>
<keyword evidence="8 11" id="KW-0472">Membrane</keyword>
<dbReference type="InterPro" id="IPR020003">
    <property type="entry name" value="ATPase_a/bsu_AS"/>
</dbReference>
<dbReference type="NCBIfam" id="NF009884">
    <property type="entry name" value="PRK13343.1"/>
    <property type="match status" value="1"/>
</dbReference>
<evidence type="ECO:0000313" key="14">
    <source>
        <dbReference type="EMBL" id="PJE62523.1"/>
    </source>
</evidence>
<dbReference type="SUPFAM" id="SSF52540">
    <property type="entry name" value="P-loop containing nucleoside triphosphate hydrolases"/>
    <property type="match status" value="1"/>
</dbReference>
<dbReference type="CDD" id="cd01132">
    <property type="entry name" value="F1-ATPase_alpha_CD"/>
    <property type="match status" value="1"/>
</dbReference>
<keyword evidence="11" id="KW-1003">Cell membrane</keyword>
<evidence type="ECO:0000256" key="6">
    <source>
        <dbReference type="ARBA" id="ARBA00022967"/>
    </source>
</evidence>
<dbReference type="NCBIfam" id="TIGR00962">
    <property type="entry name" value="atpA"/>
    <property type="match status" value="1"/>
</dbReference>
<dbReference type="Gene3D" id="2.40.30.20">
    <property type="match status" value="1"/>
</dbReference>
<dbReference type="Pfam" id="PF00306">
    <property type="entry name" value="ATP-synt_ab_C"/>
    <property type="match status" value="1"/>
</dbReference>
<evidence type="ECO:0000256" key="11">
    <source>
        <dbReference type="HAMAP-Rule" id="MF_01346"/>
    </source>
</evidence>
<evidence type="ECO:0000256" key="9">
    <source>
        <dbReference type="ARBA" id="ARBA00023196"/>
    </source>
</evidence>
<dbReference type="HAMAP" id="MF_01346">
    <property type="entry name" value="ATP_synth_alpha_bact"/>
    <property type="match status" value="1"/>
</dbReference>
<evidence type="ECO:0000256" key="7">
    <source>
        <dbReference type="ARBA" id="ARBA00023065"/>
    </source>
</evidence>
<feature type="binding site" evidence="11">
    <location>
        <begin position="168"/>
        <end position="175"/>
    </location>
    <ligand>
        <name>ATP</name>
        <dbReference type="ChEBI" id="CHEBI:30616"/>
    </ligand>
</feature>
<dbReference type="GO" id="GO:0005524">
    <property type="term" value="F:ATP binding"/>
    <property type="evidence" value="ECO:0007669"/>
    <property type="project" value="UniProtKB-UniRule"/>
</dbReference>
<dbReference type="Pfam" id="PF00006">
    <property type="entry name" value="ATP-synt_ab"/>
    <property type="match status" value="1"/>
</dbReference>
<dbReference type="PANTHER" id="PTHR48082">
    <property type="entry name" value="ATP SYNTHASE SUBUNIT ALPHA, MITOCHONDRIAL"/>
    <property type="match status" value="1"/>
</dbReference>
<dbReference type="GO" id="GO:0046933">
    <property type="term" value="F:proton-transporting ATP synthase activity, rotational mechanism"/>
    <property type="evidence" value="ECO:0007669"/>
    <property type="project" value="UniProtKB-UniRule"/>
</dbReference>
<dbReference type="InterPro" id="IPR000194">
    <property type="entry name" value="ATPase_F1/V1/A1_a/bsu_nucl-bd"/>
</dbReference>
<dbReference type="PROSITE" id="PS00152">
    <property type="entry name" value="ATPASE_ALPHA_BETA"/>
    <property type="match status" value="1"/>
</dbReference>
<dbReference type="GO" id="GO:0043531">
    <property type="term" value="F:ADP binding"/>
    <property type="evidence" value="ECO:0007669"/>
    <property type="project" value="TreeGrafter"/>
</dbReference>
<dbReference type="InterPro" id="IPR038376">
    <property type="entry name" value="ATP_synth_asu_C_sf"/>
</dbReference>
<dbReference type="InterPro" id="IPR000793">
    <property type="entry name" value="ATP_synth_asu_C"/>
</dbReference>
<evidence type="ECO:0000256" key="8">
    <source>
        <dbReference type="ARBA" id="ARBA00023136"/>
    </source>
</evidence>
<name>A0A2M8KRJ8_9BACT</name>
<dbReference type="InterPro" id="IPR036121">
    <property type="entry name" value="ATPase_F1/V1/A1_a/bsu_N_sf"/>
</dbReference>
<organism evidence="14 15">
    <name type="scientific">Candidatus Roizmanbacteria bacterium CG10_big_fil_rev_8_21_14_0_10_39_6</name>
    <dbReference type="NCBI Taxonomy" id="1974853"/>
    <lineage>
        <taxon>Bacteria</taxon>
        <taxon>Candidatus Roizmaniibacteriota</taxon>
    </lineage>
</organism>
<keyword evidence="6 11" id="KW-1278">Translocase</keyword>
<comment type="catalytic activity">
    <reaction evidence="11">
        <text>ATP + H2O + 4 H(+)(in) = ADP + phosphate + 5 H(+)(out)</text>
        <dbReference type="Rhea" id="RHEA:57720"/>
        <dbReference type="ChEBI" id="CHEBI:15377"/>
        <dbReference type="ChEBI" id="CHEBI:15378"/>
        <dbReference type="ChEBI" id="CHEBI:30616"/>
        <dbReference type="ChEBI" id="CHEBI:43474"/>
        <dbReference type="ChEBI" id="CHEBI:456216"/>
        <dbReference type="EC" id="7.1.2.2"/>
    </reaction>
</comment>
<dbReference type="EC" id="7.1.2.2" evidence="11"/>
<evidence type="ECO:0000259" key="13">
    <source>
        <dbReference type="Pfam" id="PF00306"/>
    </source>
</evidence>
<sequence>MVKKNTLTQDLLSEIQHARPAISLGKSGEIVQIFDGIVIVEGLPDAKNGELVMLGDKETGMVMDLQEFQTAVLIFGDYTTSRVGDRVLPTNEILSIQVGSDILGRVVNPLGKPVDGLGQLSKGTKQEIEKIAPGIVYRKSVSVPLQTGIKAVDGLIPIGRGQRELIIGDRSTGKTTIALDTIINQKDQEVICVYVAIGQKESTIAQVVNLLAEKHALAYTVVVAASASDPASMQYIVPYAGTAIAEHFMKEGKDVLIVYDDLTKHAWAYRQISLIMKRPAGREAYPGDVFYLHSRLLERSCRLDEKYGGGSITALPIIETQEGDIAAYIPTNVISITDGQIYLEKELFNAGMRPAINVGASVSRVGSSAQVKAMKQVAGQLKFELAQYRELAAFSQFASDLDEQTKKTLDRGARMYELLKQGKNKPLSLAQEVISLWLGVKGYTGKISLSDISRFEQEALEYLHEKKPALFDSISKEKVITERHEKELKALADIFVSLFVKRAS</sequence>
<accession>A0A2M8KRJ8</accession>
<proteinExistence type="inferred from homology"/>
<dbReference type="GO" id="GO:0005886">
    <property type="term" value="C:plasma membrane"/>
    <property type="evidence" value="ECO:0007669"/>
    <property type="project" value="UniProtKB-SubCell"/>
</dbReference>
<evidence type="ECO:0000256" key="10">
    <source>
        <dbReference type="ARBA" id="ARBA00023310"/>
    </source>
</evidence>
<dbReference type="InterPro" id="IPR033732">
    <property type="entry name" value="ATP_synth_F1_a_nt-bd_dom"/>
</dbReference>
<dbReference type="Gene3D" id="1.20.150.20">
    <property type="entry name" value="ATP synthase alpha/beta chain, C-terminal domain"/>
    <property type="match status" value="1"/>
</dbReference>
<evidence type="ECO:0000259" key="12">
    <source>
        <dbReference type="Pfam" id="PF00006"/>
    </source>
</evidence>
<evidence type="ECO:0000256" key="4">
    <source>
        <dbReference type="ARBA" id="ARBA00022741"/>
    </source>
</evidence>
<keyword evidence="3 11" id="KW-0813">Transport</keyword>
<dbReference type="Proteomes" id="UP000229554">
    <property type="component" value="Unassembled WGS sequence"/>
</dbReference>
<dbReference type="CDD" id="cd18113">
    <property type="entry name" value="ATP-synt_F1_alpha_C"/>
    <property type="match status" value="1"/>
</dbReference>
<dbReference type="InterPro" id="IPR005294">
    <property type="entry name" value="ATP_synth_F1_asu"/>
</dbReference>
<keyword evidence="11" id="KW-0375">Hydrogen ion transport</keyword>
<keyword evidence="7 11" id="KW-0406">Ion transport</keyword>
<comment type="similarity">
    <text evidence="2 11">Belongs to the ATPase alpha/beta chains family.</text>
</comment>
<dbReference type="AlphaFoldDB" id="A0A2M8KRJ8"/>
<feature type="domain" description="ATPase F1/V1/A1 complex alpha/beta subunit nucleotide-binding" evidence="12">
    <location>
        <begin position="148"/>
        <end position="363"/>
    </location>
</feature>
<dbReference type="EMBL" id="PFED01000185">
    <property type="protein sequence ID" value="PJE62523.1"/>
    <property type="molecule type" value="Genomic_DNA"/>
</dbReference>
<evidence type="ECO:0000256" key="1">
    <source>
        <dbReference type="ARBA" id="ARBA00004370"/>
    </source>
</evidence>
<keyword evidence="5 11" id="KW-0067">ATP-binding</keyword>